<comment type="function">
    <text evidence="8">DNA-dependent RNA polymerase catalyzes the transcription of DNA into RNA using the four ribonucleoside triphosphates as substrates. Specific core component of RNA polymerase III which synthesizes small RNAs, such as 5S rRNA and tRNAs.</text>
</comment>
<keyword evidence="7 8" id="KW-0539">Nucleus</keyword>
<dbReference type="SUPFAM" id="SSF46785">
    <property type="entry name" value="Winged helix' DNA-binding domain"/>
    <property type="match status" value="1"/>
</dbReference>
<dbReference type="GO" id="GO:0005666">
    <property type="term" value="C:RNA polymerase III complex"/>
    <property type="evidence" value="ECO:0007669"/>
    <property type="project" value="UniProtKB-UniRule"/>
</dbReference>
<evidence type="ECO:0000256" key="9">
    <source>
        <dbReference type="SAM" id="Coils"/>
    </source>
</evidence>
<evidence type="ECO:0000259" key="10">
    <source>
        <dbReference type="Pfam" id="PF08221"/>
    </source>
</evidence>
<evidence type="ECO:0000256" key="6">
    <source>
        <dbReference type="ARBA" id="ARBA00023163"/>
    </source>
</evidence>
<gene>
    <name evidence="12" type="ORF">GAYE_SCF03G2243</name>
</gene>
<evidence type="ECO:0000256" key="5">
    <source>
        <dbReference type="ARBA" id="ARBA00022478"/>
    </source>
</evidence>
<evidence type="ECO:0000256" key="1">
    <source>
        <dbReference type="ARBA" id="ARBA00004123"/>
    </source>
</evidence>
<dbReference type="PANTHER" id="PTHR12949:SF0">
    <property type="entry name" value="DNA-DIRECTED RNA POLYMERASE III SUBUNIT RPC3"/>
    <property type="match status" value="1"/>
</dbReference>
<evidence type="ECO:0000256" key="2">
    <source>
        <dbReference type="ARBA" id="ARBA00006835"/>
    </source>
</evidence>
<feature type="coiled-coil region" evidence="9">
    <location>
        <begin position="482"/>
        <end position="509"/>
    </location>
</feature>
<dbReference type="Pfam" id="PF22536">
    <property type="entry name" value="WHD_POLR3C"/>
    <property type="match status" value="1"/>
</dbReference>
<protein>
    <recommendedName>
        <fullName evidence="4 8">DNA-directed RNA polymerase III subunit RPC3</fullName>
        <shortName evidence="8">RNA polymerase III subunit C3</shortName>
    </recommendedName>
</protein>
<dbReference type="InterPro" id="IPR013197">
    <property type="entry name" value="RNA_pol_III_RPC82-rel_HTH"/>
</dbReference>
<dbReference type="InterPro" id="IPR036390">
    <property type="entry name" value="WH_DNA-bd_sf"/>
</dbReference>
<comment type="caution">
    <text evidence="12">The sequence shown here is derived from an EMBL/GenBank/DDBJ whole genome shotgun (WGS) entry which is preliminary data.</text>
</comment>
<feature type="domain" description="RNA polymerase III subunit RPC82-related helix-turn-helix" evidence="10">
    <location>
        <begin position="6"/>
        <end position="63"/>
    </location>
</feature>
<dbReference type="InterPro" id="IPR039748">
    <property type="entry name" value="RPC3"/>
</dbReference>
<dbReference type="AlphaFoldDB" id="A0AAV9IAG9"/>
<dbReference type="Pfam" id="PF08221">
    <property type="entry name" value="HTH_9"/>
    <property type="match status" value="1"/>
</dbReference>
<evidence type="ECO:0000256" key="3">
    <source>
        <dbReference type="ARBA" id="ARBA00011206"/>
    </source>
</evidence>
<keyword evidence="13" id="KW-1185">Reference proteome</keyword>
<keyword evidence="9" id="KW-0175">Coiled coil</keyword>
<dbReference type="GO" id="GO:0003697">
    <property type="term" value="F:single-stranded DNA binding"/>
    <property type="evidence" value="ECO:0007669"/>
    <property type="project" value="UniProtKB-UniRule"/>
</dbReference>
<comment type="subunit">
    <text evidence="3 8">Component of the RNA polymerase III (Pol III) complex consisting of 17 subunits.</text>
</comment>
<comment type="similarity">
    <text evidence="2">Belongs to the RNA polymerase beta chain family.</text>
</comment>
<dbReference type="EMBL" id="JANCYU010000023">
    <property type="protein sequence ID" value="KAK4524343.1"/>
    <property type="molecule type" value="Genomic_DNA"/>
</dbReference>
<dbReference type="PANTHER" id="PTHR12949">
    <property type="entry name" value="RNA POLYMERASE III DNA DIRECTED -RELATED"/>
    <property type="match status" value="1"/>
</dbReference>
<feature type="domain" description="DNA-directed RNA polymerase III subunit RPC3 winged-helix" evidence="11">
    <location>
        <begin position="341"/>
        <end position="416"/>
    </location>
</feature>
<comment type="similarity">
    <text evidence="8">Belongs to the eukaryotic RPC3/POLR3C RNA polymerase subunit family.</text>
</comment>
<dbReference type="Proteomes" id="UP001300502">
    <property type="component" value="Unassembled WGS sequence"/>
</dbReference>
<organism evidence="12 13">
    <name type="scientific">Galdieria yellowstonensis</name>
    <dbReference type="NCBI Taxonomy" id="3028027"/>
    <lineage>
        <taxon>Eukaryota</taxon>
        <taxon>Rhodophyta</taxon>
        <taxon>Bangiophyceae</taxon>
        <taxon>Galdieriales</taxon>
        <taxon>Galdieriaceae</taxon>
        <taxon>Galdieria</taxon>
    </lineage>
</organism>
<dbReference type="Gene3D" id="1.10.10.10">
    <property type="entry name" value="Winged helix-like DNA-binding domain superfamily/Winged helix DNA-binding domain"/>
    <property type="match status" value="4"/>
</dbReference>
<dbReference type="InterPro" id="IPR055207">
    <property type="entry name" value="POLR3C_WHD"/>
</dbReference>
<reference evidence="12 13" key="1">
    <citation type="submission" date="2022-07" db="EMBL/GenBank/DDBJ databases">
        <title>Genome-wide signatures of adaptation to extreme environments.</title>
        <authorList>
            <person name="Cho C.H."/>
            <person name="Yoon H.S."/>
        </authorList>
    </citation>
    <scope>NUCLEOTIDE SEQUENCE [LARGE SCALE GENOMIC DNA]</scope>
    <source>
        <strain evidence="12 13">108.79 E11</strain>
    </source>
</reference>
<dbReference type="InterPro" id="IPR036388">
    <property type="entry name" value="WH-like_DNA-bd_sf"/>
</dbReference>
<accession>A0AAV9IAG9</accession>
<evidence type="ECO:0000256" key="4">
    <source>
        <dbReference type="ARBA" id="ARBA00016689"/>
    </source>
</evidence>
<name>A0AAV9IAG9_9RHOD</name>
<proteinExistence type="inferred from homology"/>
<evidence type="ECO:0000313" key="12">
    <source>
        <dbReference type="EMBL" id="KAK4524343.1"/>
    </source>
</evidence>
<evidence type="ECO:0000313" key="13">
    <source>
        <dbReference type="Proteomes" id="UP001300502"/>
    </source>
</evidence>
<evidence type="ECO:0000256" key="7">
    <source>
        <dbReference type="ARBA" id="ARBA00023242"/>
    </source>
</evidence>
<comment type="subcellular location">
    <subcellularLocation>
        <location evidence="1 8">Nucleus</location>
    </subcellularLocation>
</comment>
<evidence type="ECO:0000256" key="8">
    <source>
        <dbReference type="RuleBase" id="RU367076"/>
    </source>
</evidence>
<keyword evidence="5 8" id="KW-0240">DNA-directed RNA polymerase</keyword>
<evidence type="ECO:0000259" key="11">
    <source>
        <dbReference type="Pfam" id="PF22536"/>
    </source>
</evidence>
<keyword evidence="6 8" id="KW-0804">Transcription</keyword>
<sequence>MEKYILCQEIINFHFGELYGHLFWKLSTCGSCSFRELVKISDLSATKVKQALAVLLQHSLVCAYEKDSGRVFFVNKPWNVEGGEEILFEAKVEEALLRLRFPRFIQLSREYYGETGEVLCQILLERGLLSFEDVIQVGISQGKLKSSAAADSLLHRMIEERFVSVGGYEYRESDAAADPFKSGMKRKRWTNEDDVSLDREYDEVESTDESRKKLQVELYRASTSFMNRVLRHEAFLDLVVHTIRENSRMVASCFRAILSLVRKEDECFESEQSVPVQRDAVLDEMRSQAPSSSELVTVDQLNEALNILQEERCHFISGIGASSYVVEIRKLSQLLKQRAAEQLILKRHGTSGLRIFHLLQDKGAVEQRQLLELAMLPGATARERLYAMFRDGYVVVNEIPSSSDYKSSRSFFLWSVDMSRLFQNMLFHAYKATLNMLIRLKTLHAEFSRLVGSNLYCVSEDVENLPVQQEILERHLSTQMSSINYNAASMELKEQLEKLQQRIGLYEVSILRLDKNIMCIRDI</sequence>